<evidence type="ECO:0000313" key="10">
    <source>
        <dbReference type="EMBL" id="KUK86944.1"/>
    </source>
</evidence>
<keyword evidence="8" id="KW-1003">Cell membrane</keyword>
<comment type="subunit">
    <text evidence="8">The complex is composed of six subunits: RnfA, RnfB, RnfC, RnfD, RnfE and RnfG.</text>
</comment>
<dbReference type="GO" id="GO:0012505">
    <property type="term" value="C:endomembrane system"/>
    <property type="evidence" value="ECO:0007669"/>
    <property type="project" value="UniProtKB-SubCell"/>
</dbReference>
<feature type="transmembrane region" description="Helical" evidence="8">
    <location>
        <begin position="97"/>
        <end position="115"/>
    </location>
</feature>
<dbReference type="GO" id="GO:0005886">
    <property type="term" value="C:plasma membrane"/>
    <property type="evidence" value="ECO:0007669"/>
    <property type="project" value="UniProtKB-SubCell"/>
</dbReference>
<evidence type="ECO:0000256" key="2">
    <source>
        <dbReference type="ARBA" id="ARBA00022448"/>
    </source>
</evidence>
<evidence type="ECO:0000313" key="11">
    <source>
        <dbReference type="Proteomes" id="UP000053467"/>
    </source>
</evidence>
<accession>A0A101I1W1</accession>
<protein>
    <recommendedName>
        <fullName evidence="8">Ion-translocating oxidoreductase complex subunit E</fullName>
        <ecNumber evidence="8">7.-.-.-</ecNumber>
    </recommendedName>
    <alternativeName>
        <fullName evidence="8">Rnf electron transport complex subunit E</fullName>
    </alternativeName>
</protein>
<feature type="coiled-coil region" evidence="9">
    <location>
        <begin position="190"/>
        <end position="217"/>
    </location>
</feature>
<dbReference type="NCBIfam" id="NF009070">
    <property type="entry name" value="PRK12405.1"/>
    <property type="match status" value="1"/>
</dbReference>
<organism evidence="10 11">
    <name type="scientific">candidate division TA06 bacterium 34_109</name>
    <dbReference type="NCBI Taxonomy" id="1635277"/>
    <lineage>
        <taxon>Bacteria</taxon>
        <taxon>Bacteria division TA06</taxon>
    </lineage>
</organism>
<dbReference type="InterPro" id="IPR003667">
    <property type="entry name" value="NqrDE/RnfAE"/>
</dbReference>
<dbReference type="InterPro" id="IPR010968">
    <property type="entry name" value="RnfE"/>
</dbReference>
<dbReference type="NCBIfam" id="TIGR01948">
    <property type="entry name" value="rnfE"/>
    <property type="match status" value="1"/>
</dbReference>
<evidence type="ECO:0000256" key="9">
    <source>
        <dbReference type="SAM" id="Coils"/>
    </source>
</evidence>
<dbReference type="PANTHER" id="PTHR30586">
    <property type="entry name" value="ELECTRON TRANSPORT COMPLEX PROTEIN RNFE"/>
    <property type="match status" value="1"/>
</dbReference>
<comment type="function">
    <text evidence="8">Part of a membrane-bound complex that couples electron transfer with translocation of ions across the membrane.</text>
</comment>
<keyword evidence="2 8" id="KW-0813">Transport</keyword>
<feature type="transmembrane region" description="Helical" evidence="8">
    <location>
        <begin position="168"/>
        <end position="195"/>
    </location>
</feature>
<comment type="subcellular location">
    <subcellularLocation>
        <location evidence="8">Cell membrane</location>
        <topology evidence="8">Multi-pass membrane protein</topology>
    </subcellularLocation>
    <subcellularLocation>
        <location evidence="1">Endomembrane system</location>
        <topology evidence="1">Multi-pass membrane protein</topology>
    </subcellularLocation>
</comment>
<dbReference type="EMBL" id="LGGX01000010">
    <property type="protein sequence ID" value="KUK86944.1"/>
    <property type="molecule type" value="Genomic_DNA"/>
</dbReference>
<comment type="caution">
    <text evidence="10">The sequence shown here is derived from an EMBL/GenBank/DDBJ whole genome shotgun (WGS) entry which is preliminary data.</text>
</comment>
<dbReference type="PIRSF" id="PIRSF006102">
    <property type="entry name" value="NQR_DE"/>
    <property type="match status" value="1"/>
</dbReference>
<evidence type="ECO:0000256" key="6">
    <source>
        <dbReference type="ARBA" id="ARBA00022989"/>
    </source>
</evidence>
<dbReference type="GO" id="GO:0022900">
    <property type="term" value="P:electron transport chain"/>
    <property type="evidence" value="ECO:0007669"/>
    <property type="project" value="UniProtKB-UniRule"/>
</dbReference>
<sequence length="219" mass="23926">MNNVFKKLFNGIWTNNPVLVLLLGFCPTLAVSTTVNNAVGMAFAATFVLVSSNIVISSIRKFVPNKMRIPVFIIVIATFVTIVDLVLYGYLPKLHKSLGVFIPLIVVNCIVLGRAEAFASKNNVFDSFLDGLGMGLGFLLTIVVLATIREVIGNGTFFGKNLFGLSYSPAIVAILPPGAFLTIGLLLGGMNFINIKNKEREKMRKKLEKESLKTQKEVK</sequence>
<dbReference type="Proteomes" id="UP000053467">
    <property type="component" value="Unassembled WGS sequence"/>
</dbReference>
<dbReference type="Pfam" id="PF02508">
    <property type="entry name" value="Rnf-Nqr"/>
    <property type="match status" value="1"/>
</dbReference>
<feature type="transmembrane region" description="Helical" evidence="8">
    <location>
        <begin position="71"/>
        <end position="91"/>
    </location>
</feature>
<evidence type="ECO:0000256" key="8">
    <source>
        <dbReference type="HAMAP-Rule" id="MF_00478"/>
    </source>
</evidence>
<name>A0A101I1W1_UNCT6</name>
<gene>
    <name evidence="8" type="primary">rnfE</name>
    <name evidence="10" type="ORF">XE03_1162</name>
</gene>
<dbReference type="HAMAP" id="MF_00478">
    <property type="entry name" value="RsxE_RnfE"/>
    <property type="match status" value="1"/>
</dbReference>
<dbReference type="PANTHER" id="PTHR30586:SF0">
    <property type="entry name" value="ION-TRANSLOCATING OXIDOREDUCTASE COMPLEX SUBUNIT E"/>
    <property type="match status" value="1"/>
</dbReference>
<keyword evidence="7 8" id="KW-0472">Membrane</keyword>
<keyword evidence="9" id="KW-0175">Coiled coil</keyword>
<dbReference type="AlphaFoldDB" id="A0A101I1W1"/>
<keyword evidence="5 8" id="KW-0249">Electron transport</keyword>
<evidence type="ECO:0000256" key="7">
    <source>
        <dbReference type="ARBA" id="ARBA00023136"/>
    </source>
</evidence>
<dbReference type="PATRIC" id="fig|1635277.3.peg.1434"/>
<keyword evidence="3 8" id="KW-0812">Transmembrane</keyword>
<evidence type="ECO:0000256" key="1">
    <source>
        <dbReference type="ARBA" id="ARBA00004127"/>
    </source>
</evidence>
<reference evidence="11" key="1">
    <citation type="journal article" date="2015" name="MBio">
        <title>Genome-Resolved Metagenomic Analysis Reveals Roles for Candidate Phyla and Other Microbial Community Members in Biogeochemical Transformations in Oil Reservoirs.</title>
        <authorList>
            <person name="Hu P."/>
            <person name="Tom L."/>
            <person name="Singh A."/>
            <person name="Thomas B.C."/>
            <person name="Baker B.J."/>
            <person name="Piceno Y.M."/>
            <person name="Andersen G.L."/>
            <person name="Banfield J.F."/>
        </authorList>
    </citation>
    <scope>NUCLEOTIDE SEQUENCE [LARGE SCALE GENOMIC DNA]</scope>
</reference>
<evidence type="ECO:0000256" key="4">
    <source>
        <dbReference type="ARBA" id="ARBA00022967"/>
    </source>
</evidence>
<keyword evidence="6 8" id="KW-1133">Transmembrane helix</keyword>
<dbReference type="EC" id="7.-.-.-" evidence="8"/>
<feature type="transmembrane region" description="Helical" evidence="8">
    <location>
        <begin position="40"/>
        <end position="59"/>
    </location>
</feature>
<evidence type="ECO:0000256" key="3">
    <source>
        <dbReference type="ARBA" id="ARBA00022692"/>
    </source>
</evidence>
<feature type="transmembrane region" description="Helical" evidence="8">
    <location>
        <begin position="127"/>
        <end position="148"/>
    </location>
</feature>
<proteinExistence type="inferred from homology"/>
<keyword evidence="4 8" id="KW-1278">Translocase</keyword>
<evidence type="ECO:0000256" key="5">
    <source>
        <dbReference type="ARBA" id="ARBA00022982"/>
    </source>
</evidence>
<comment type="similarity">
    <text evidence="8">Belongs to the NqrDE/RnfAE family.</text>
</comment>